<dbReference type="AlphaFoldDB" id="A0A8H8DK81"/>
<dbReference type="SUPFAM" id="SSF101447">
    <property type="entry name" value="Formin homology 2 domain (FH2 domain)"/>
    <property type="match status" value="1"/>
</dbReference>
<dbReference type="PANTHER" id="PTHR45725:SF1">
    <property type="entry name" value="DISHEVELLED ASSOCIATED ACTIVATOR OF MORPHOGENESIS, ISOFORM D"/>
    <property type="match status" value="1"/>
</dbReference>
<evidence type="ECO:0000259" key="1">
    <source>
        <dbReference type="PROSITE" id="PS51444"/>
    </source>
</evidence>
<dbReference type="InterPro" id="IPR015425">
    <property type="entry name" value="FH2_Formin"/>
</dbReference>
<dbReference type="EMBL" id="JAEFCI010003382">
    <property type="protein sequence ID" value="KAG5461619.1"/>
    <property type="molecule type" value="Genomic_DNA"/>
</dbReference>
<dbReference type="Gene3D" id="1.20.58.2220">
    <property type="entry name" value="Formin, FH2 domain"/>
    <property type="match status" value="1"/>
</dbReference>
<dbReference type="PROSITE" id="PS51444">
    <property type="entry name" value="FH2"/>
    <property type="match status" value="1"/>
</dbReference>
<feature type="domain" description="FH2" evidence="1">
    <location>
        <begin position="1"/>
        <end position="131"/>
    </location>
</feature>
<proteinExistence type="predicted"/>
<comment type="caution">
    <text evidence="2">The sequence shown here is derived from an EMBL/GenBank/DDBJ whole genome shotgun (WGS) entry which is preliminary data.</text>
</comment>
<protein>
    <submittedName>
        <fullName evidence="2">Formin, FH2 domain-containing protein</fullName>
    </submittedName>
</protein>
<dbReference type="PANTHER" id="PTHR45725">
    <property type="entry name" value="FORMIN HOMOLOGY 2 FAMILY MEMBER"/>
    <property type="match status" value="1"/>
</dbReference>
<dbReference type="Pfam" id="PF02181">
    <property type="entry name" value="FH2"/>
    <property type="match status" value="1"/>
</dbReference>
<reference evidence="2 3" key="1">
    <citation type="journal article" name="Sci. Rep.">
        <title>Genome-scale phylogenetic analyses confirm Olpidium as the closest living zoosporic fungus to the non-flagellated, terrestrial fungi.</title>
        <authorList>
            <person name="Chang Y."/>
            <person name="Rochon D."/>
            <person name="Sekimoto S."/>
            <person name="Wang Y."/>
            <person name="Chovatia M."/>
            <person name="Sandor L."/>
            <person name="Salamov A."/>
            <person name="Grigoriev I.V."/>
            <person name="Stajich J.E."/>
            <person name="Spatafora J.W."/>
        </authorList>
    </citation>
    <scope>NUCLEOTIDE SEQUENCE [LARGE SCALE GENOMIC DNA]</scope>
    <source>
        <strain evidence="2">S191</strain>
    </source>
</reference>
<evidence type="ECO:0000313" key="3">
    <source>
        <dbReference type="Proteomes" id="UP000673691"/>
    </source>
</evidence>
<dbReference type="OrthoDB" id="1104827at2759"/>
<dbReference type="InterPro" id="IPR042201">
    <property type="entry name" value="FH2_Formin_sf"/>
</dbReference>
<evidence type="ECO:0000313" key="2">
    <source>
        <dbReference type="EMBL" id="KAG5461619.1"/>
    </source>
</evidence>
<sequence length="131" mass="14728">MHFQVLQIPNYEQRLKAILFKRRFAERMQDVEPSLNDVLAACTELRSMGKFAKVLEVILAIGNYMNGGSFRGGAFGFSMDTLTKLGDTKVAGNARKTLLHYVVHTLDTKFPETENFEKDIAAVHKACKGFL</sequence>
<accession>A0A8H8DK81</accession>
<name>A0A8H8DK81_9FUNG</name>
<gene>
    <name evidence="2" type="ORF">BJ554DRAFT_6162</name>
</gene>
<dbReference type="InterPro" id="IPR051425">
    <property type="entry name" value="Formin_Homology"/>
</dbReference>
<keyword evidence="3" id="KW-1185">Reference proteome</keyword>
<dbReference type="Proteomes" id="UP000673691">
    <property type="component" value="Unassembled WGS sequence"/>
</dbReference>
<organism evidence="2 3">
    <name type="scientific">Olpidium bornovanus</name>
    <dbReference type="NCBI Taxonomy" id="278681"/>
    <lineage>
        <taxon>Eukaryota</taxon>
        <taxon>Fungi</taxon>
        <taxon>Fungi incertae sedis</taxon>
        <taxon>Olpidiomycota</taxon>
        <taxon>Olpidiomycotina</taxon>
        <taxon>Olpidiomycetes</taxon>
        <taxon>Olpidiales</taxon>
        <taxon>Olpidiaceae</taxon>
        <taxon>Olpidium</taxon>
    </lineage>
</organism>